<sequence length="181" mass="19783">MRAWKKKPQQVLKQVLSAQILLFYLAPVILASPLQPHLPTLFNSVTLNPPTLSIINTTFLDDNPCLYPSPVRLPTTYHDCAAAAMQITKGSVMEHYTFGRGRHATYKLPKTFHSGTCVVNLDMVYDDQEDTMTLLEIQGAAFALAIQCTAGAVFNLGGIEAVGPKKQLYVTIVGVMAQSTS</sequence>
<reference evidence="1 2" key="1">
    <citation type="journal article" date="2020" name="Genomics">
        <title>Complete, high-quality genomes from long-read metagenomic sequencing of two wolf lichen thalli reveals enigmatic genome architecture.</title>
        <authorList>
            <person name="McKenzie S.K."/>
            <person name="Walston R.F."/>
            <person name="Allen J.L."/>
        </authorList>
    </citation>
    <scope>NUCLEOTIDE SEQUENCE [LARGE SCALE GENOMIC DNA]</scope>
    <source>
        <strain evidence="1">WasteWater1</strain>
    </source>
</reference>
<dbReference type="GeneID" id="59337319"/>
<protein>
    <submittedName>
        <fullName evidence="1">Uncharacterized protein</fullName>
    </submittedName>
</protein>
<evidence type="ECO:0000313" key="1">
    <source>
        <dbReference type="EMBL" id="KAF6227480.1"/>
    </source>
</evidence>
<accession>A0A8H6FGK1</accession>
<organism evidence="1 2">
    <name type="scientific">Letharia lupina</name>
    <dbReference type="NCBI Taxonomy" id="560253"/>
    <lineage>
        <taxon>Eukaryota</taxon>
        <taxon>Fungi</taxon>
        <taxon>Dikarya</taxon>
        <taxon>Ascomycota</taxon>
        <taxon>Pezizomycotina</taxon>
        <taxon>Lecanoromycetes</taxon>
        <taxon>OSLEUM clade</taxon>
        <taxon>Lecanoromycetidae</taxon>
        <taxon>Lecanorales</taxon>
        <taxon>Lecanorineae</taxon>
        <taxon>Parmeliaceae</taxon>
        <taxon>Letharia</taxon>
    </lineage>
</organism>
<keyword evidence="2" id="KW-1185">Reference proteome</keyword>
<evidence type="ECO:0000313" key="2">
    <source>
        <dbReference type="Proteomes" id="UP000593566"/>
    </source>
</evidence>
<dbReference type="AlphaFoldDB" id="A0A8H6FGK1"/>
<name>A0A8H6FGK1_9LECA</name>
<comment type="caution">
    <text evidence="1">The sequence shown here is derived from an EMBL/GenBank/DDBJ whole genome shotgun (WGS) entry which is preliminary data.</text>
</comment>
<proteinExistence type="predicted"/>
<gene>
    <name evidence="1" type="ORF">HO133_008924</name>
</gene>
<dbReference type="EMBL" id="JACCJB010000005">
    <property type="protein sequence ID" value="KAF6227480.1"/>
    <property type="molecule type" value="Genomic_DNA"/>
</dbReference>
<dbReference type="Proteomes" id="UP000593566">
    <property type="component" value="Unassembled WGS sequence"/>
</dbReference>
<dbReference type="RefSeq" id="XP_037155788.1">
    <property type="nucleotide sequence ID" value="XM_037299787.1"/>
</dbReference>